<name>A0A8C9BNI4_PHOSS</name>
<keyword evidence="1" id="KW-0472">Membrane</keyword>
<keyword evidence="1" id="KW-1133">Transmembrane helix</keyword>
<organism evidence="2 3">
    <name type="scientific">Phocoena sinus</name>
    <name type="common">Vaquita</name>
    <dbReference type="NCBI Taxonomy" id="42100"/>
    <lineage>
        <taxon>Eukaryota</taxon>
        <taxon>Metazoa</taxon>
        <taxon>Chordata</taxon>
        <taxon>Craniata</taxon>
        <taxon>Vertebrata</taxon>
        <taxon>Euteleostomi</taxon>
        <taxon>Mammalia</taxon>
        <taxon>Eutheria</taxon>
        <taxon>Laurasiatheria</taxon>
        <taxon>Artiodactyla</taxon>
        <taxon>Whippomorpha</taxon>
        <taxon>Cetacea</taxon>
        <taxon>Odontoceti</taxon>
        <taxon>Phocoenidae</taxon>
        <taxon>Phocoena</taxon>
    </lineage>
</organism>
<keyword evidence="1" id="KW-0812">Transmembrane</keyword>
<protein>
    <submittedName>
        <fullName evidence="2">Uncharacterized protein</fullName>
    </submittedName>
</protein>
<feature type="transmembrane region" description="Helical" evidence="1">
    <location>
        <begin position="30"/>
        <end position="49"/>
    </location>
</feature>
<reference evidence="2" key="1">
    <citation type="submission" date="2019-08" db="EMBL/GenBank/DDBJ databases">
        <title>Phocoena sinus (Vaquita) genome, mPhoSin1, primary haplotype.</title>
        <authorList>
            <person name="Morin P."/>
            <person name="Mountcastle J."/>
            <person name="Fungtammasan C."/>
            <person name="Rhie A."/>
            <person name="Rojas-Bracho L."/>
            <person name="Smith C.R."/>
            <person name="Taylor B.L."/>
            <person name="Gulland F.M.D."/>
            <person name="Musser W."/>
            <person name="Houck M."/>
            <person name="Haase B."/>
            <person name="Paez S."/>
            <person name="Howe K."/>
            <person name="Torrance J."/>
            <person name="Formenti G."/>
            <person name="Phillippy A."/>
            <person name="Ryder O."/>
            <person name="Jarvis E.D."/>
            <person name="Fedrigo O."/>
        </authorList>
    </citation>
    <scope>NUCLEOTIDE SEQUENCE [LARGE SCALE GENOMIC DNA]</scope>
</reference>
<accession>A0A8C9BNI4</accession>
<reference evidence="2" key="3">
    <citation type="submission" date="2025-09" db="UniProtKB">
        <authorList>
            <consortium name="Ensembl"/>
        </authorList>
    </citation>
    <scope>IDENTIFICATION</scope>
</reference>
<sequence length="59" mass="6823">MLISPSAIIPRLVFDNPGNDAMGILTVSRFHVIFFFFFCVAIILVKYLTSTIFWEHIFL</sequence>
<keyword evidence="3" id="KW-1185">Reference proteome</keyword>
<dbReference type="Ensembl" id="ENSPSNT00000014128.1">
    <property type="protein sequence ID" value="ENSPSNP00000012491.1"/>
    <property type="gene ID" value="ENSPSNG00000009177.1"/>
</dbReference>
<evidence type="ECO:0000313" key="2">
    <source>
        <dbReference type="Ensembl" id="ENSPSNP00000012491.1"/>
    </source>
</evidence>
<dbReference type="GeneTree" id="ENSGT01010000228897"/>
<dbReference type="Proteomes" id="UP000694554">
    <property type="component" value="Chromosome 15"/>
</dbReference>
<proteinExistence type="predicted"/>
<reference evidence="2" key="2">
    <citation type="submission" date="2025-08" db="UniProtKB">
        <authorList>
            <consortium name="Ensembl"/>
        </authorList>
    </citation>
    <scope>IDENTIFICATION</scope>
</reference>
<dbReference type="AlphaFoldDB" id="A0A8C9BNI4"/>
<evidence type="ECO:0000256" key="1">
    <source>
        <dbReference type="SAM" id="Phobius"/>
    </source>
</evidence>
<evidence type="ECO:0000313" key="3">
    <source>
        <dbReference type="Proteomes" id="UP000694554"/>
    </source>
</evidence>